<dbReference type="Pfam" id="PF01590">
    <property type="entry name" value="GAF"/>
    <property type="match status" value="1"/>
</dbReference>
<dbReference type="PANTHER" id="PTHR43102">
    <property type="entry name" value="SLR1143 PROTEIN"/>
    <property type="match status" value="1"/>
</dbReference>
<dbReference type="EMBL" id="BMFS01000003">
    <property type="protein sequence ID" value="GGG96481.1"/>
    <property type="molecule type" value="Genomic_DNA"/>
</dbReference>
<keyword evidence="3" id="KW-1185">Reference proteome</keyword>
<dbReference type="SMART" id="SM00065">
    <property type="entry name" value="GAF"/>
    <property type="match status" value="1"/>
</dbReference>
<dbReference type="PANTHER" id="PTHR43102:SF2">
    <property type="entry name" value="GAF DOMAIN-CONTAINING PROTEIN"/>
    <property type="match status" value="1"/>
</dbReference>
<evidence type="ECO:0000313" key="3">
    <source>
        <dbReference type="Proteomes" id="UP000648722"/>
    </source>
</evidence>
<organism evidence="2 3">
    <name type="scientific">Glycocaulis albus</name>
    <dbReference type="NCBI Taxonomy" id="1382801"/>
    <lineage>
        <taxon>Bacteria</taxon>
        <taxon>Pseudomonadati</taxon>
        <taxon>Pseudomonadota</taxon>
        <taxon>Alphaproteobacteria</taxon>
        <taxon>Maricaulales</taxon>
        <taxon>Maricaulaceae</taxon>
        <taxon>Glycocaulis</taxon>
    </lineage>
</organism>
<reference evidence="3" key="1">
    <citation type="journal article" date="2019" name="Int. J. Syst. Evol. Microbiol.">
        <title>The Global Catalogue of Microorganisms (GCM) 10K type strain sequencing project: providing services to taxonomists for standard genome sequencing and annotation.</title>
        <authorList>
            <consortium name="The Broad Institute Genomics Platform"/>
            <consortium name="The Broad Institute Genome Sequencing Center for Infectious Disease"/>
            <person name="Wu L."/>
            <person name="Ma J."/>
        </authorList>
    </citation>
    <scope>NUCLEOTIDE SEQUENCE [LARGE SCALE GENOMIC DNA]</scope>
    <source>
        <strain evidence="3">CGMCC 1.12766</strain>
    </source>
</reference>
<dbReference type="InterPro" id="IPR029016">
    <property type="entry name" value="GAF-like_dom_sf"/>
</dbReference>
<dbReference type="Gene3D" id="3.30.450.40">
    <property type="match status" value="1"/>
</dbReference>
<comment type="caution">
    <text evidence="2">The sequence shown here is derived from an EMBL/GenBank/DDBJ whole genome shotgun (WGS) entry which is preliminary data.</text>
</comment>
<dbReference type="InterPro" id="IPR003018">
    <property type="entry name" value="GAF"/>
</dbReference>
<evidence type="ECO:0000313" key="2">
    <source>
        <dbReference type="EMBL" id="GGG96481.1"/>
    </source>
</evidence>
<dbReference type="SUPFAM" id="SSF55781">
    <property type="entry name" value="GAF domain-like"/>
    <property type="match status" value="1"/>
</dbReference>
<dbReference type="Proteomes" id="UP000648722">
    <property type="component" value="Unassembled WGS sequence"/>
</dbReference>
<sequence>MSVEFQRLAALRACAILDTEPHPAFDCLTRAATLAFDVPISLISLVDAERQWFKSALGVNVRETARSISFCSHTIEGFEPMVVPDAARDRRFACNPLVTGAPHVRFYAGAPLIEADGYALGTLCILDTKPRTLSAGQLRLLGHMADAVMHAIEAHRQKLELKELMRRLKGHSSERAAETVARRA</sequence>
<dbReference type="RefSeq" id="WP_217979834.1">
    <property type="nucleotide sequence ID" value="NZ_BMFS01000003.1"/>
</dbReference>
<accession>A0ABQ1XKW4</accession>
<gene>
    <name evidence="2" type="ORF">GCM10007420_10200</name>
</gene>
<proteinExistence type="predicted"/>
<name>A0ABQ1XKW4_9PROT</name>
<feature type="domain" description="GAF" evidence="1">
    <location>
        <begin position="20"/>
        <end position="162"/>
    </location>
</feature>
<protein>
    <recommendedName>
        <fullName evidence="1">GAF domain-containing protein</fullName>
    </recommendedName>
</protein>
<evidence type="ECO:0000259" key="1">
    <source>
        <dbReference type="SMART" id="SM00065"/>
    </source>
</evidence>